<feature type="domain" description="Thioredoxin" evidence="1">
    <location>
        <begin position="33"/>
        <end position="93"/>
    </location>
</feature>
<dbReference type="Gene3D" id="3.40.30.10">
    <property type="entry name" value="Glutaredoxin"/>
    <property type="match status" value="1"/>
</dbReference>
<proteinExistence type="predicted"/>
<evidence type="ECO:0000313" key="2">
    <source>
        <dbReference type="EMBL" id="MFA9951078.1"/>
    </source>
</evidence>
<dbReference type="InterPro" id="IPR013766">
    <property type="entry name" value="Thioredoxin_domain"/>
</dbReference>
<dbReference type="Proteomes" id="UP001574673">
    <property type="component" value="Unassembled WGS sequence"/>
</dbReference>
<evidence type="ECO:0000313" key="3">
    <source>
        <dbReference type="Proteomes" id="UP001574673"/>
    </source>
</evidence>
<evidence type="ECO:0000259" key="1">
    <source>
        <dbReference type="Pfam" id="PF00085"/>
    </source>
</evidence>
<comment type="caution">
    <text evidence="2">The sequence shown here is derived from an EMBL/GenBank/DDBJ whole genome shotgun (WGS) entry which is preliminary data.</text>
</comment>
<protein>
    <submittedName>
        <fullName evidence="2">Thioredoxin family protein</fullName>
    </submittedName>
</protein>
<dbReference type="EMBL" id="JBEUWX010000003">
    <property type="protein sequence ID" value="MFA9951078.1"/>
    <property type="molecule type" value="Genomic_DNA"/>
</dbReference>
<dbReference type="SUPFAM" id="SSF52833">
    <property type="entry name" value="Thioredoxin-like"/>
    <property type="match status" value="1"/>
</dbReference>
<dbReference type="Pfam" id="PF00085">
    <property type="entry name" value="Thioredoxin"/>
    <property type="match status" value="1"/>
</dbReference>
<sequence>MENRLRYQVEEDQAAREDGLAAPGASAQVDTEFRVICLCAEWCGTCREYRPVFTEVGQAFPHMFFRWLDIEDEADAVGDLDVENFPTLLIARKQWVLYFGAMLPQPGHLRHLLEVFGRQSLADSQEYALFSSSARAWQNDADLQRLCVI</sequence>
<accession>A0ABV4UIX8</accession>
<gene>
    <name evidence="2" type="ORF">ABCS64_12215</name>
</gene>
<dbReference type="CDD" id="cd02947">
    <property type="entry name" value="TRX_family"/>
    <property type="match status" value="1"/>
</dbReference>
<name>A0ABV4UIX8_9RHOO</name>
<dbReference type="InterPro" id="IPR036249">
    <property type="entry name" value="Thioredoxin-like_sf"/>
</dbReference>
<keyword evidence="3" id="KW-1185">Reference proteome</keyword>
<organism evidence="2 3">
    <name type="scientific">Dentiradicibacter hellwigii</name>
    <dbReference type="NCBI Taxonomy" id="3149053"/>
    <lineage>
        <taxon>Bacteria</taxon>
        <taxon>Pseudomonadati</taxon>
        <taxon>Pseudomonadota</taxon>
        <taxon>Betaproteobacteria</taxon>
        <taxon>Rhodocyclales</taxon>
        <taxon>Rhodocyclaceae</taxon>
        <taxon>Dentiradicibacter</taxon>
    </lineage>
</organism>
<reference evidence="3" key="1">
    <citation type="submission" date="2024-06" db="EMBL/GenBank/DDBJ databases">
        <title>Radixoralia hellwigii gen. nov., sp nov., isolated from a root canal in the human oral cavity.</title>
        <authorList>
            <person name="Bartsch S."/>
            <person name="Wittmer A."/>
            <person name="Schulz A.-K."/>
            <person name="Neumann-Schaal M."/>
            <person name="Wolf J."/>
            <person name="Gronow S."/>
            <person name="Tennert C."/>
            <person name="Haecker G."/>
            <person name="Cieplik F."/>
            <person name="Al-Ahmad A."/>
        </authorList>
    </citation>
    <scope>NUCLEOTIDE SEQUENCE [LARGE SCALE GENOMIC DNA]</scope>
    <source>
        <strain evidence="3">Wk13</strain>
    </source>
</reference>